<feature type="transmembrane region" description="Helical" evidence="6">
    <location>
        <begin position="131"/>
        <end position="153"/>
    </location>
</feature>
<dbReference type="RefSeq" id="XP_005361904.1">
    <property type="nucleotide sequence ID" value="XM_005361847.1"/>
</dbReference>
<dbReference type="InterPro" id="IPR002293">
    <property type="entry name" value="AA/rel_permease1"/>
</dbReference>
<feature type="transmembrane region" description="Helical" evidence="6">
    <location>
        <begin position="85"/>
        <end position="110"/>
    </location>
</feature>
<evidence type="ECO:0000256" key="3">
    <source>
        <dbReference type="ARBA" id="ARBA00022970"/>
    </source>
</evidence>
<protein>
    <submittedName>
        <fullName evidence="8">Solute carrier family 7 member 13-like</fullName>
    </submittedName>
</protein>
<evidence type="ECO:0000313" key="7">
    <source>
        <dbReference type="Proteomes" id="UP000694915"/>
    </source>
</evidence>
<evidence type="ECO:0000256" key="4">
    <source>
        <dbReference type="ARBA" id="ARBA00022989"/>
    </source>
</evidence>
<feature type="transmembrane region" description="Helical" evidence="6">
    <location>
        <begin position="6"/>
        <end position="28"/>
    </location>
</feature>
<feature type="transmembrane region" description="Helical" evidence="6">
    <location>
        <begin position="416"/>
        <end position="436"/>
    </location>
</feature>
<evidence type="ECO:0000313" key="8">
    <source>
        <dbReference type="RefSeq" id="XP_005361904.1"/>
    </source>
</evidence>
<feature type="transmembrane region" description="Helical" evidence="6">
    <location>
        <begin position="159"/>
        <end position="177"/>
    </location>
</feature>
<evidence type="ECO:0000256" key="5">
    <source>
        <dbReference type="ARBA" id="ARBA00023136"/>
    </source>
</evidence>
<feature type="transmembrane region" description="Helical" evidence="6">
    <location>
        <begin position="358"/>
        <end position="377"/>
    </location>
</feature>
<gene>
    <name evidence="8" type="primary">LOC101989020</name>
</gene>
<keyword evidence="3" id="KW-0813">Transport</keyword>
<dbReference type="PANTHER" id="PTHR11785:SF348">
    <property type="entry name" value="ASC-TYPE AMINO ACID TRANSPORTER 2"/>
    <property type="match status" value="1"/>
</dbReference>
<keyword evidence="5 6" id="KW-0472">Membrane</keyword>
<reference evidence="8" key="1">
    <citation type="submission" date="2025-08" db="UniProtKB">
        <authorList>
            <consortium name="RefSeq"/>
        </authorList>
    </citation>
    <scope>IDENTIFICATION</scope>
</reference>
<keyword evidence="4 6" id="KW-1133">Transmembrane helix</keyword>
<name>A0ABM0L9V8_MICOH</name>
<comment type="subcellular location">
    <subcellularLocation>
        <location evidence="1">Membrane</location>
        <topology evidence="1">Multi-pass membrane protein</topology>
    </subcellularLocation>
</comment>
<proteinExistence type="predicted"/>
<accession>A0ABM0L9V8</accession>
<evidence type="ECO:0000256" key="6">
    <source>
        <dbReference type="SAM" id="Phobius"/>
    </source>
</evidence>
<feature type="transmembrane region" description="Helical" evidence="6">
    <location>
        <begin position="236"/>
        <end position="257"/>
    </location>
</feature>
<dbReference type="PIRSF" id="PIRSF006060">
    <property type="entry name" value="AA_transporter"/>
    <property type="match status" value="1"/>
</dbReference>
<keyword evidence="2 6" id="KW-0812">Transmembrane</keyword>
<feature type="transmembrane region" description="Helical" evidence="6">
    <location>
        <begin position="389"/>
        <end position="410"/>
    </location>
</feature>
<evidence type="ECO:0000256" key="1">
    <source>
        <dbReference type="ARBA" id="ARBA00004141"/>
    </source>
</evidence>
<feature type="transmembrane region" description="Helical" evidence="6">
    <location>
        <begin position="40"/>
        <end position="65"/>
    </location>
</feature>
<dbReference type="GeneID" id="101989020"/>
<feature type="transmembrane region" description="Helical" evidence="6">
    <location>
        <begin position="330"/>
        <end position="352"/>
    </location>
</feature>
<dbReference type="PANTHER" id="PTHR11785">
    <property type="entry name" value="AMINO ACID TRANSPORTER"/>
    <property type="match status" value="1"/>
</dbReference>
<keyword evidence="3" id="KW-0029">Amino-acid transport</keyword>
<dbReference type="Pfam" id="PF13520">
    <property type="entry name" value="AA_permease_2"/>
    <property type="match status" value="1"/>
</dbReference>
<keyword evidence="7" id="KW-1185">Reference proteome</keyword>
<evidence type="ECO:0000256" key="2">
    <source>
        <dbReference type="ARBA" id="ARBA00022692"/>
    </source>
</evidence>
<dbReference type="Gene3D" id="1.20.1740.10">
    <property type="entry name" value="Amino acid/polyamine transporter I"/>
    <property type="match status" value="1"/>
</dbReference>
<dbReference type="Proteomes" id="UP000694915">
    <property type="component" value="Linkage group LG5"/>
</dbReference>
<dbReference type="InterPro" id="IPR050598">
    <property type="entry name" value="AminoAcid_Transporter"/>
</dbReference>
<sequence>MQLLRAIGFFHGYMFLLSSVIGAGIFVAPKGVLKFSSLNIPVCLSIWAVCALLSMMCALCLAELGTTFPVSSAPYYFLKRSLGSSFAFCSLWIKLFGYSLGLGAQSLLIASYLLQPFYVGCPAPELPKKCLALAILWSIGILNARGLTNVFWFNSISNLLKMGVLCLIILTGIVLLVTGKKENVSRFENALDADLPVASEIVEAILQAFYAYMGSSLLVNVAGEVENPSETIPKSLIFGLPVIAVTYILTNVSYLAVLTPQEIIASDSVAVTWMNRVSPSMQWVVSLAISVSIMNNTGCGVLSASRVFYSASQEGQLPLIYSMLNDHHCPVVAITQIIILSSLAIIPLNLIYVVKYLGLTYVIGNGLNMIALLKLRYKDPDLPRPYKVWLPLVFGSIVLSLILLLIPVIKSPTLDRFYEVTIFCSGLPFYWIHLLLKKYAGAFDKITCYLQLLFNVSPGEDHDKCFSTKKN</sequence>
<organism evidence="7 8">
    <name type="scientific">Microtus ochrogaster</name>
    <name type="common">Prairie vole</name>
    <dbReference type="NCBI Taxonomy" id="79684"/>
    <lineage>
        <taxon>Eukaryota</taxon>
        <taxon>Metazoa</taxon>
        <taxon>Chordata</taxon>
        <taxon>Craniata</taxon>
        <taxon>Vertebrata</taxon>
        <taxon>Euteleostomi</taxon>
        <taxon>Mammalia</taxon>
        <taxon>Eutheria</taxon>
        <taxon>Euarchontoglires</taxon>
        <taxon>Glires</taxon>
        <taxon>Rodentia</taxon>
        <taxon>Myomorpha</taxon>
        <taxon>Muroidea</taxon>
        <taxon>Cricetidae</taxon>
        <taxon>Arvicolinae</taxon>
        <taxon>Microtus</taxon>
    </lineage>
</organism>